<accession>A0A1M6GFS9</accession>
<evidence type="ECO:0000259" key="1">
    <source>
        <dbReference type="PROSITE" id="PS51832"/>
    </source>
</evidence>
<gene>
    <name evidence="2" type="ORF">SAMN02745691_01314</name>
</gene>
<dbReference type="EMBL" id="FQYT01000012">
    <property type="protein sequence ID" value="SHJ08779.1"/>
    <property type="molecule type" value="Genomic_DNA"/>
</dbReference>
<dbReference type="AlphaFoldDB" id="A0A1M6GFS9"/>
<dbReference type="PANTHER" id="PTHR43155:SF1">
    <property type="entry name" value="3'3'-CGAMP-SPECIFIC PHOSPHODIESTERASE 1"/>
    <property type="match status" value="1"/>
</dbReference>
<proteinExistence type="predicted"/>
<dbReference type="CDD" id="cd00077">
    <property type="entry name" value="HDc"/>
    <property type="match status" value="2"/>
</dbReference>
<reference evidence="2 3" key="1">
    <citation type="submission" date="2016-11" db="EMBL/GenBank/DDBJ databases">
        <authorList>
            <person name="Jaros S."/>
            <person name="Januszkiewicz K."/>
            <person name="Wedrychowicz H."/>
        </authorList>
    </citation>
    <scope>NUCLEOTIDE SEQUENCE [LARGE SCALE GENOMIC DNA]</scope>
    <source>
        <strain evidence="2 3">DSM 15970</strain>
    </source>
</reference>
<dbReference type="STRING" id="1122934.SAMN02745691_01314"/>
<evidence type="ECO:0000313" key="3">
    <source>
        <dbReference type="Proteomes" id="UP000184342"/>
    </source>
</evidence>
<dbReference type="InterPro" id="IPR037522">
    <property type="entry name" value="HD_GYP_dom"/>
</dbReference>
<sequence>MDKIRVNLYELLLCLSNAQDLAADGAVNHQQEVACLSYHLAEELRLSNQEKSEIFLASLIHDLGVLSTEERRRISMDEPAGICDHAFRGARLMEKFSPMGKPANIVRYHHLPWDSGTGRQFKGQEVPFGSHIIHLADRTCLKINKSENILSQLPGVLAEIRKEENSRFMPAVVDALEAISKKEYIWLDIMSVSPVNTLPLGDNKKFILEMGDIISLAKVFSHIIDFRSKFTARHSAGVAKTAEKLGELIGFSPMECKMLLVAGYLHDIGKLAIDNDVLEKPTSLNEDEFNEIRSHAYYTYRLLETIPQFNTINVWASYHHERLDGKGYPFHIPGENLALGSRVMAVADVFTAVTENRPYREGMRDDKAATLLINQAEDGALDGRIVKLLIDNFQEINDLRVDSQQMASKEYEKWSEKY</sequence>
<dbReference type="InterPro" id="IPR003607">
    <property type="entry name" value="HD/PDEase_dom"/>
</dbReference>
<dbReference type="Pfam" id="PF13487">
    <property type="entry name" value="HD_5"/>
    <property type="match status" value="2"/>
</dbReference>
<dbReference type="OrthoDB" id="9804747at2"/>
<organism evidence="2 3">
    <name type="scientific">Parasporobacterium paucivorans DSM 15970</name>
    <dbReference type="NCBI Taxonomy" id="1122934"/>
    <lineage>
        <taxon>Bacteria</taxon>
        <taxon>Bacillati</taxon>
        <taxon>Bacillota</taxon>
        <taxon>Clostridia</taxon>
        <taxon>Lachnospirales</taxon>
        <taxon>Lachnospiraceae</taxon>
        <taxon>Parasporobacterium</taxon>
    </lineage>
</organism>
<dbReference type="Proteomes" id="UP000184342">
    <property type="component" value="Unassembled WGS sequence"/>
</dbReference>
<feature type="domain" description="HD-GYP" evidence="1">
    <location>
        <begin position="209"/>
        <end position="405"/>
    </location>
</feature>
<dbReference type="RefSeq" id="WP_073993566.1">
    <property type="nucleotide sequence ID" value="NZ_FQYT01000012.1"/>
</dbReference>
<dbReference type="SUPFAM" id="SSF109604">
    <property type="entry name" value="HD-domain/PDEase-like"/>
    <property type="match status" value="2"/>
</dbReference>
<name>A0A1M6GFS9_9FIRM</name>
<evidence type="ECO:0000313" key="2">
    <source>
        <dbReference type="EMBL" id="SHJ08779.1"/>
    </source>
</evidence>
<dbReference type="SMART" id="SM00471">
    <property type="entry name" value="HDc"/>
    <property type="match status" value="2"/>
</dbReference>
<dbReference type="Gene3D" id="1.10.3210.10">
    <property type="entry name" value="Hypothetical protein af1432"/>
    <property type="match status" value="2"/>
</dbReference>
<dbReference type="PANTHER" id="PTHR43155">
    <property type="entry name" value="CYCLIC DI-GMP PHOSPHODIESTERASE PA4108-RELATED"/>
    <property type="match status" value="1"/>
</dbReference>
<keyword evidence="3" id="KW-1185">Reference proteome</keyword>
<protein>
    <submittedName>
        <fullName evidence="2">HD domain-containing protein</fullName>
    </submittedName>
</protein>
<dbReference type="PROSITE" id="PS51832">
    <property type="entry name" value="HD_GYP"/>
    <property type="match status" value="1"/>
</dbReference>